<evidence type="ECO:0000256" key="4">
    <source>
        <dbReference type="ARBA" id="ARBA00012557"/>
    </source>
</evidence>
<keyword evidence="7" id="KW-0812">Transmembrane</keyword>
<dbReference type="PANTHER" id="PTHR23033:SF12">
    <property type="entry name" value="GLYCOPROTEIN-N-ACETYLGALACTOSAMINE 3-BETA-GALACTOSYLTRANSFERASE 1-RELATED"/>
    <property type="match status" value="1"/>
</dbReference>
<dbReference type="STRING" id="29170.A0A368FQS9"/>
<feature type="non-terminal residue" evidence="13">
    <location>
        <position position="1"/>
    </location>
</feature>
<dbReference type="InterPro" id="IPR026050">
    <property type="entry name" value="C1GALT1/C1GALT1_chp1"/>
</dbReference>
<dbReference type="PANTHER" id="PTHR23033">
    <property type="entry name" value="BETA1,3-GALACTOSYLTRANSFERASE"/>
    <property type="match status" value="1"/>
</dbReference>
<sequence>SSSVLLSANATYAALSRNVLFPDSAEHIRRNCRLSCYIVATSNADFDRLAAINETWLTRCDHGHFFTNEHSDLSVPASALFSSSKSNFTASYKAKLSLRYAYYNLSSKSDWYYLASDDTYVIVENMCQYLATLNPNKPYFAAVTESELQSSGNTATDNDGAMEYVLSRAGLEHLMEATTKECSLLSDEGFDLGREMMK</sequence>
<comment type="caution">
    <text evidence="13">The sequence shown here is derived from an EMBL/GenBank/DDBJ whole genome shotgun (WGS) entry which is preliminary data.</text>
</comment>
<keyword evidence="14" id="KW-1185">Reference proteome</keyword>
<evidence type="ECO:0000256" key="6">
    <source>
        <dbReference type="ARBA" id="ARBA00022679"/>
    </source>
</evidence>
<comment type="similarity">
    <text evidence="3">Belongs to the glycosyltransferase 31 family. Beta3-Gal-T subfamily.</text>
</comment>
<evidence type="ECO:0000256" key="7">
    <source>
        <dbReference type="ARBA" id="ARBA00022692"/>
    </source>
</evidence>
<evidence type="ECO:0000256" key="10">
    <source>
        <dbReference type="ARBA" id="ARBA00022989"/>
    </source>
</evidence>
<dbReference type="OrthoDB" id="414175at2759"/>
<keyword evidence="8" id="KW-0547">Nucleotide-binding</keyword>
<evidence type="ECO:0000313" key="14">
    <source>
        <dbReference type="Proteomes" id="UP000252519"/>
    </source>
</evidence>
<keyword evidence="10" id="KW-1133">Transmembrane helix</keyword>
<dbReference type="Proteomes" id="UP000252519">
    <property type="component" value="Unassembled WGS sequence"/>
</dbReference>
<evidence type="ECO:0000256" key="9">
    <source>
        <dbReference type="ARBA" id="ARBA00022968"/>
    </source>
</evidence>
<keyword evidence="6" id="KW-0808">Transferase</keyword>
<dbReference type="GO" id="GO:0000166">
    <property type="term" value="F:nucleotide binding"/>
    <property type="evidence" value="ECO:0007669"/>
    <property type="project" value="UniProtKB-KW"/>
</dbReference>
<evidence type="ECO:0000256" key="11">
    <source>
        <dbReference type="ARBA" id="ARBA00023136"/>
    </source>
</evidence>
<evidence type="ECO:0000259" key="12">
    <source>
        <dbReference type="Pfam" id="PF02434"/>
    </source>
</evidence>
<comment type="pathway">
    <text evidence="2">Protein modification; protein glycosylation.</text>
</comment>
<gene>
    <name evidence="13" type="ORF">ANCCAN_20320</name>
</gene>
<keyword evidence="5" id="KW-0328">Glycosyltransferase</keyword>
<evidence type="ECO:0000256" key="8">
    <source>
        <dbReference type="ARBA" id="ARBA00022741"/>
    </source>
</evidence>
<dbReference type="Pfam" id="PF02434">
    <property type="entry name" value="Fringe"/>
    <property type="match status" value="1"/>
</dbReference>
<proteinExistence type="inferred from homology"/>
<reference evidence="13 14" key="1">
    <citation type="submission" date="2014-10" db="EMBL/GenBank/DDBJ databases">
        <title>Draft genome of the hookworm Ancylostoma caninum.</title>
        <authorList>
            <person name="Mitreva M."/>
        </authorList>
    </citation>
    <scope>NUCLEOTIDE SEQUENCE [LARGE SCALE GENOMIC DNA]</scope>
    <source>
        <strain evidence="13 14">Baltimore</strain>
    </source>
</reference>
<evidence type="ECO:0000256" key="1">
    <source>
        <dbReference type="ARBA" id="ARBA00004606"/>
    </source>
</evidence>
<dbReference type="AlphaFoldDB" id="A0A368FQS9"/>
<evidence type="ECO:0000256" key="2">
    <source>
        <dbReference type="ARBA" id="ARBA00004922"/>
    </source>
</evidence>
<dbReference type="GO" id="GO:0016020">
    <property type="term" value="C:membrane"/>
    <property type="evidence" value="ECO:0007669"/>
    <property type="project" value="UniProtKB-SubCell"/>
</dbReference>
<evidence type="ECO:0000256" key="5">
    <source>
        <dbReference type="ARBA" id="ARBA00022676"/>
    </source>
</evidence>
<dbReference type="Gene3D" id="3.90.550.50">
    <property type="match status" value="1"/>
</dbReference>
<keyword evidence="11" id="KW-0472">Membrane</keyword>
<accession>A0A368FQS9</accession>
<comment type="subcellular location">
    <subcellularLocation>
        <location evidence="1">Membrane</location>
        <topology evidence="1">Single-pass type II membrane protein</topology>
    </subcellularLocation>
</comment>
<evidence type="ECO:0000256" key="3">
    <source>
        <dbReference type="ARBA" id="ARBA00006462"/>
    </source>
</evidence>
<dbReference type="EC" id="2.4.1.122" evidence="4"/>
<name>A0A368FQS9_ANCCA</name>
<dbReference type="GO" id="GO:0016263">
    <property type="term" value="F:glycoprotein-N-acetylgalactosamine 3-beta-galactosyltransferase activity"/>
    <property type="evidence" value="ECO:0007669"/>
    <property type="project" value="UniProtKB-EC"/>
</dbReference>
<dbReference type="EMBL" id="JOJR01000860">
    <property type="protein sequence ID" value="RCN33848.1"/>
    <property type="molecule type" value="Genomic_DNA"/>
</dbReference>
<feature type="domain" description="Fringe-like glycosyltransferase" evidence="12">
    <location>
        <begin position="45"/>
        <end position="140"/>
    </location>
</feature>
<evidence type="ECO:0000313" key="13">
    <source>
        <dbReference type="EMBL" id="RCN33848.1"/>
    </source>
</evidence>
<dbReference type="InterPro" id="IPR003378">
    <property type="entry name" value="Fringe-like_glycosylTrfase"/>
</dbReference>
<keyword evidence="9" id="KW-0735">Signal-anchor</keyword>
<organism evidence="13 14">
    <name type="scientific">Ancylostoma caninum</name>
    <name type="common">Dog hookworm</name>
    <dbReference type="NCBI Taxonomy" id="29170"/>
    <lineage>
        <taxon>Eukaryota</taxon>
        <taxon>Metazoa</taxon>
        <taxon>Ecdysozoa</taxon>
        <taxon>Nematoda</taxon>
        <taxon>Chromadorea</taxon>
        <taxon>Rhabditida</taxon>
        <taxon>Rhabditina</taxon>
        <taxon>Rhabditomorpha</taxon>
        <taxon>Strongyloidea</taxon>
        <taxon>Ancylostomatidae</taxon>
        <taxon>Ancylostomatinae</taxon>
        <taxon>Ancylostoma</taxon>
    </lineage>
</organism>
<protein>
    <recommendedName>
        <fullName evidence="4">N-acetylgalactosaminide beta-1,3-galactosyltransferase</fullName>
        <ecNumber evidence="4">2.4.1.122</ecNumber>
    </recommendedName>
</protein>